<dbReference type="OrthoDB" id="9971253at2"/>
<dbReference type="GO" id="GO:0006310">
    <property type="term" value="P:DNA recombination"/>
    <property type="evidence" value="ECO:0007669"/>
    <property type="project" value="InterPro"/>
</dbReference>
<name>A0A0C1R4R6_9CYAN</name>
<dbReference type="InterPro" id="IPR036614">
    <property type="entry name" value="RusA-like_sf"/>
</dbReference>
<gene>
    <name evidence="1" type="ORF">DA73_0209410</name>
</gene>
<dbReference type="GO" id="GO:0006281">
    <property type="term" value="P:DNA repair"/>
    <property type="evidence" value="ECO:0007669"/>
    <property type="project" value="InterPro"/>
</dbReference>
<organism evidence="1">
    <name type="scientific">Tolypothrix bouteillei VB521301</name>
    <dbReference type="NCBI Taxonomy" id="1479485"/>
    <lineage>
        <taxon>Bacteria</taxon>
        <taxon>Bacillati</taxon>
        <taxon>Cyanobacteriota</taxon>
        <taxon>Cyanophyceae</taxon>
        <taxon>Nostocales</taxon>
        <taxon>Tolypothrichaceae</taxon>
        <taxon>Tolypothrix</taxon>
    </lineage>
</organism>
<accession>A0A0C1R4R6</accession>
<dbReference type="SUPFAM" id="SSF103084">
    <property type="entry name" value="Holliday junction resolvase RusA"/>
    <property type="match status" value="1"/>
</dbReference>
<dbReference type="AlphaFoldDB" id="A0A0C1R4R6"/>
<dbReference type="Gene3D" id="3.30.1330.70">
    <property type="entry name" value="Holliday junction resolvase RusA"/>
    <property type="match status" value="1"/>
</dbReference>
<dbReference type="EMBL" id="JHEG02000036">
    <property type="protein sequence ID" value="KIE12529.1"/>
    <property type="molecule type" value="Genomic_DNA"/>
</dbReference>
<evidence type="ECO:0000313" key="1">
    <source>
        <dbReference type="EMBL" id="KIE12529.1"/>
    </source>
</evidence>
<protein>
    <submittedName>
        <fullName evidence="1">Uncharacterized protein</fullName>
    </submittedName>
</protein>
<proteinExistence type="predicted"/>
<comment type="caution">
    <text evidence="1">The sequence shown here is derived from an EMBL/GenBank/DDBJ whole genome shotgun (WGS) entry which is preliminary data.</text>
</comment>
<dbReference type="GO" id="GO:0000287">
    <property type="term" value="F:magnesium ion binding"/>
    <property type="evidence" value="ECO:0007669"/>
    <property type="project" value="InterPro"/>
</dbReference>
<sequence>MKIWIEGRGIGKARPRFSSRGRVVHTETRYSHWKKDTVKQIKSLGLPRVLVPVKVDCWFVNFFSSDSDNLVGGILDAMVEAVL</sequence>
<reference evidence="1" key="1">
    <citation type="journal article" date="2015" name="Genome Announc.">
        <title>Draft Genome Sequence of Tolypothrix boutellei Strain VB521301.</title>
        <authorList>
            <person name="Chandrababunaidu M.M."/>
            <person name="Singh D."/>
            <person name="Sen D."/>
            <person name="Bhan S."/>
            <person name="Das S."/>
            <person name="Gupta A."/>
            <person name="Adhikary S.P."/>
            <person name="Tripathy S."/>
        </authorList>
    </citation>
    <scope>NUCLEOTIDE SEQUENCE</scope>
    <source>
        <strain evidence="1">VB521301</strain>
    </source>
</reference>